<keyword evidence="2" id="KW-1185">Reference proteome</keyword>
<accession>A0A1M4YWC6</accession>
<evidence type="ECO:0000313" key="1">
    <source>
        <dbReference type="EMBL" id="SHF09636.1"/>
    </source>
</evidence>
<dbReference type="Proteomes" id="UP000184159">
    <property type="component" value="Unassembled WGS sequence"/>
</dbReference>
<protein>
    <submittedName>
        <fullName evidence="1">Uncharacterized protein</fullName>
    </submittedName>
</protein>
<dbReference type="AlphaFoldDB" id="A0A1M4YWC6"/>
<gene>
    <name evidence="1" type="ORF">SAMN02745781_01456</name>
</gene>
<proteinExistence type="predicted"/>
<organism evidence="1 2">
    <name type="scientific">Vibrio gazogenes DSM 21264 = NBRC 103151</name>
    <dbReference type="NCBI Taxonomy" id="1123492"/>
    <lineage>
        <taxon>Bacteria</taxon>
        <taxon>Pseudomonadati</taxon>
        <taxon>Pseudomonadota</taxon>
        <taxon>Gammaproteobacteria</taxon>
        <taxon>Vibrionales</taxon>
        <taxon>Vibrionaceae</taxon>
        <taxon>Vibrio</taxon>
    </lineage>
</organism>
<reference evidence="2" key="1">
    <citation type="submission" date="2016-11" db="EMBL/GenBank/DDBJ databases">
        <authorList>
            <person name="Varghese N."/>
            <person name="Submissions S."/>
        </authorList>
    </citation>
    <scope>NUCLEOTIDE SEQUENCE [LARGE SCALE GENOMIC DNA]</scope>
    <source>
        <strain evidence="2">DSM 21264</strain>
    </source>
</reference>
<dbReference type="EMBL" id="FQUH01000005">
    <property type="protein sequence ID" value="SHF09636.1"/>
    <property type="molecule type" value="Genomic_DNA"/>
</dbReference>
<name>A0A1M4YWC6_VIBGA</name>
<sequence length="41" mass="4655">MTQENIGTENMGTERLKNRVSITRASDTLKGIPYANCYSYQ</sequence>
<evidence type="ECO:0000313" key="2">
    <source>
        <dbReference type="Proteomes" id="UP000184159"/>
    </source>
</evidence>